<dbReference type="EMBL" id="BPVZ01000973">
    <property type="protein sequence ID" value="GKV52975.1"/>
    <property type="molecule type" value="Genomic_DNA"/>
</dbReference>
<gene>
    <name evidence="1" type="ORF">SLEP1_g59525</name>
</gene>
<name>A0AAV5MT30_9ROSI</name>
<reference evidence="1 2" key="1">
    <citation type="journal article" date="2021" name="Commun. Biol.">
        <title>The genome of Shorea leprosula (Dipterocarpaceae) highlights the ecological relevance of drought in aseasonal tropical rainforests.</title>
        <authorList>
            <person name="Ng K.K.S."/>
            <person name="Kobayashi M.J."/>
            <person name="Fawcett J.A."/>
            <person name="Hatakeyama M."/>
            <person name="Paape T."/>
            <person name="Ng C.H."/>
            <person name="Ang C.C."/>
            <person name="Tnah L.H."/>
            <person name="Lee C.T."/>
            <person name="Nishiyama T."/>
            <person name="Sese J."/>
            <person name="O'Brien M.J."/>
            <person name="Copetti D."/>
            <person name="Mohd Noor M.I."/>
            <person name="Ong R.C."/>
            <person name="Putra M."/>
            <person name="Sireger I.Z."/>
            <person name="Indrioko S."/>
            <person name="Kosugi Y."/>
            <person name="Izuno A."/>
            <person name="Isagi Y."/>
            <person name="Lee S.L."/>
            <person name="Shimizu K.K."/>
        </authorList>
    </citation>
    <scope>NUCLEOTIDE SEQUENCE [LARGE SCALE GENOMIC DNA]</scope>
    <source>
        <strain evidence="1">214</strain>
    </source>
</reference>
<protein>
    <submittedName>
        <fullName evidence="1">Uncharacterized protein</fullName>
    </submittedName>
</protein>
<sequence length="91" mass="10608">MRFYYLIYERREGAPSCACSELPYRVMVLCASSRWCDLLSSLPAIVVKKRSENTLDFKERNETIPDCGSSKEKGRERHARLSLKEDGFYYS</sequence>
<comment type="caution">
    <text evidence="1">The sequence shown here is derived from an EMBL/GenBank/DDBJ whole genome shotgun (WGS) entry which is preliminary data.</text>
</comment>
<proteinExistence type="predicted"/>
<keyword evidence="2" id="KW-1185">Reference proteome</keyword>
<organism evidence="1 2">
    <name type="scientific">Rubroshorea leprosula</name>
    <dbReference type="NCBI Taxonomy" id="152421"/>
    <lineage>
        <taxon>Eukaryota</taxon>
        <taxon>Viridiplantae</taxon>
        <taxon>Streptophyta</taxon>
        <taxon>Embryophyta</taxon>
        <taxon>Tracheophyta</taxon>
        <taxon>Spermatophyta</taxon>
        <taxon>Magnoliopsida</taxon>
        <taxon>eudicotyledons</taxon>
        <taxon>Gunneridae</taxon>
        <taxon>Pentapetalae</taxon>
        <taxon>rosids</taxon>
        <taxon>malvids</taxon>
        <taxon>Malvales</taxon>
        <taxon>Dipterocarpaceae</taxon>
        <taxon>Rubroshorea</taxon>
    </lineage>
</organism>
<accession>A0AAV5MT30</accession>
<dbReference type="Proteomes" id="UP001054252">
    <property type="component" value="Unassembled WGS sequence"/>
</dbReference>
<dbReference type="AlphaFoldDB" id="A0AAV5MT30"/>
<evidence type="ECO:0000313" key="1">
    <source>
        <dbReference type="EMBL" id="GKV52975.1"/>
    </source>
</evidence>
<evidence type="ECO:0000313" key="2">
    <source>
        <dbReference type="Proteomes" id="UP001054252"/>
    </source>
</evidence>